<protein>
    <submittedName>
        <fullName evidence="2">Uncharacterized protein</fullName>
    </submittedName>
</protein>
<sequence>MEISNFGSSRAKLLSVSSKENNPSYDSLNLRYCNYGNMFSDKDTVDYNNYKFVIIYGILFFLFWYNTIINVFSTSAMSNEIKIAFYKTYFNNDIYKNYNYEYTFIRGLQIFILVAFLFHSYILYNEFMGINEEDIKIHDNIKIIDATIMENIDCDLIRNHDPSKGKFITRESLVLYLKKIDSLNTKADVDKYVKMCIAIILTNKNSNNAKKTIKDVQNICDNPKCIYSRLENNMEDIFPENIDKHIDIIRSAIKTAGFNELNSPQILELDIKYKEIRKKLVDSFNIIKGYKSSHIIYYKFGLITSVLAGIFFATFGLAYFLIYDLEPFNKFLSGSEFPLPFDYFVSTYFNTAVVYIVAMIGIYIAFIINF</sequence>
<keyword evidence="1" id="KW-0812">Transmembrane</keyword>
<feature type="transmembrane region" description="Helical" evidence="1">
    <location>
        <begin position="52"/>
        <end position="72"/>
    </location>
</feature>
<keyword evidence="1" id="KW-1133">Transmembrane helix</keyword>
<keyword evidence="1" id="KW-0472">Membrane</keyword>
<evidence type="ECO:0000256" key="1">
    <source>
        <dbReference type="SAM" id="Phobius"/>
    </source>
</evidence>
<feature type="transmembrane region" description="Helical" evidence="1">
    <location>
        <begin position="104"/>
        <end position="124"/>
    </location>
</feature>
<proteinExistence type="predicted"/>
<feature type="transmembrane region" description="Helical" evidence="1">
    <location>
        <begin position="343"/>
        <end position="368"/>
    </location>
</feature>
<name>A0A6C0LAC4_9ZZZZ</name>
<organism evidence="2">
    <name type="scientific">viral metagenome</name>
    <dbReference type="NCBI Taxonomy" id="1070528"/>
    <lineage>
        <taxon>unclassified sequences</taxon>
        <taxon>metagenomes</taxon>
        <taxon>organismal metagenomes</taxon>
    </lineage>
</organism>
<dbReference type="EMBL" id="MN740465">
    <property type="protein sequence ID" value="QHU27916.1"/>
    <property type="molecule type" value="Genomic_DNA"/>
</dbReference>
<dbReference type="AlphaFoldDB" id="A0A6C0LAC4"/>
<accession>A0A6C0LAC4</accession>
<evidence type="ECO:0000313" key="2">
    <source>
        <dbReference type="EMBL" id="QHU27916.1"/>
    </source>
</evidence>
<feature type="transmembrane region" description="Helical" evidence="1">
    <location>
        <begin position="296"/>
        <end position="323"/>
    </location>
</feature>
<reference evidence="2" key="1">
    <citation type="journal article" date="2020" name="Nature">
        <title>Giant virus diversity and host interactions through global metagenomics.</title>
        <authorList>
            <person name="Schulz F."/>
            <person name="Roux S."/>
            <person name="Paez-Espino D."/>
            <person name="Jungbluth S."/>
            <person name="Walsh D.A."/>
            <person name="Denef V.J."/>
            <person name="McMahon K.D."/>
            <person name="Konstantinidis K.T."/>
            <person name="Eloe-Fadrosh E.A."/>
            <person name="Kyrpides N.C."/>
            <person name="Woyke T."/>
        </authorList>
    </citation>
    <scope>NUCLEOTIDE SEQUENCE</scope>
    <source>
        <strain evidence="2">GVMAG-M-3300027769-26</strain>
    </source>
</reference>